<dbReference type="InterPro" id="IPR036282">
    <property type="entry name" value="Glutathione-S-Trfase_C_sf"/>
</dbReference>
<sequence>MRKISLKDDIYLYWASGSIPCWRVQIALSEKHIIDYKHQMISLDQNEHKMKPIIDQNSRGEIPSLKIGNIVLNESLAICFYLEDLIKNQGIKFLPQDPYLRAQVLQCTFDSLRLQKFGSENVIYYIWHTPPERYNIDLLNKRKEILVDELIRWNNRFKQQNQENLYAVGNLFTLADIFLLPQLAFLVHCGYPIRLHEQLDSYYKHLCDRPSIHQSFPPHWLTTTSNILTDCSNLILKQ</sequence>
<dbReference type="GO" id="GO:0005739">
    <property type="term" value="C:mitochondrion"/>
    <property type="evidence" value="ECO:0007669"/>
    <property type="project" value="TreeGrafter"/>
</dbReference>
<dbReference type="CDD" id="cd00570">
    <property type="entry name" value="GST_N_family"/>
    <property type="match status" value="1"/>
</dbReference>
<proteinExistence type="predicted"/>
<reference evidence="3" key="1">
    <citation type="submission" date="2021-02" db="EMBL/GenBank/DDBJ databases">
        <authorList>
            <person name="Nowell W R."/>
        </authorList>
    </citation>
    <scope>NUCLEOTIDE SEQUENCE</scope>
</reference>
<dbReference type="GO" id="GO:0006749">
    <property type="term" value="P:glutathione metabolic process"/>
    <property type="evidence" value="ECO:0007669"/>
    <property type="project" value="TreeGrafter"/>
</dbReference>
<dbReference type="CDD" id="cd00299">
    <property type="entry name" value="GST_C_family"/>
    <property type="match status" value="1"/>
</dbReference>
<dbReference type="PANTHER" id="PTHR42673">
    <property type="entry name" value="MALEYLACETOACETATE ISOMERASE"/>
    <property type="match status" value="1"/>
</dbReference>
<dbReference type="AlphaFoldDB" id="A0A813SBW3"/>
<evidence type="ECO:0008006" key="5">
    <source>
        <dbReference type="Google" id="ProtNLM"/>
    </source>
</evidence>
<dbReference type="GO" id="GO:0004364">
    <property type="term" value="F:glutathione transferase activity"/>
    <property type="evidence" value="ECO:0007669"/>
    <property type="project" value="TreeGrafter"/>
</dbReference>
<dbReference type="SUPFAM" id="SSF52833">
    <property type="entry name" value="Thioredoxin-like"/>
    <property type="match status" value="1"/>
</dbReference>
<dbReference type="PROSITE" id="PS50405">
    <property type="entry name" value="GST_CTER"/>
    <property type="match status" value="1"/>
</dbReference>
<keyword evidence="4" id="KW-1185">Reference proteome</keyword>
<dbReference type="InterPro" id="IPR040079">
    <property type="entry name" value="Glutathione_S-Trfase"/>
</dbReference>
<dbReference type="GO" id="GO:0016034">
    <property type="term" value="F:maleylacetoacetate isomerase activity"/>
    <property type="evidence" value="ECO:0007669"/>
    <property type="project" value="TreeGrafter"/>
</dbReference>
<evidence type="ECO:0000259" key="2">
    <source>
        <dbReference type="PROSITE" id="PS50405"/>
    </source>
</evidence>
<dbReference type="EMBL" id="CAJNOL010000053">
    <property type="protein sequence ID" value="CAF0794883.1"/>
    <property type="molecule type" value="Genomic_DNA"/>
</dbReference>
<protein>
    <recommendedName>
        <fullName evidence="5">Glutathione S-transferase</fullName>
    </recommendedName>
</protein>
<dbReference type="PROSITE" id="PS50404">
    <property type="entry name" value="GST_NTER"/>
    <property type="match status" value="1"/>
</dbReference>
<dbReference type="InterPro" id="IPR010987">
    <property type="entry name" value="Glutathione-S-Trfase_C-like"/>
</dbReference>
<dbReference type="InterPro" id="IPR036249">
    <property type="entry name" value="Thioredoxin-like_sf"/>
</dbReference>
<dbReference type="SFLD" id="SFLDS00019">
    <property type="entry name" value="Glutathione_Transferase_(cytos"/>
    <property type="match status" value="1"/>
</dbReference>
<comment type="caution">
    <text evidence="3">The sequence shown here is derived from an EMBL/GenBank/DDBJ whole genome shotgun (WGS) entry which is preliminary data.</text>
</comment>
<feature type="domain" description="GST C-terminal" evidence="2">
    <location>
        <begin position="97"/>
        <end position="238"/>
    </location>
</feature>
<dbReference type="InterPro" id="IPR004045">
    <property type="entry name" value="Glutathione_S-Trfase_N"/>
</dbReference>
<organism evidence="3 4">
    <name type="scientific">Rotaria sordida</name>
    <dbReference type="NCBI Taxonomy" id="392033"/>
    <lineage>
        <taxon>Eukaryota</taxon>
        <taxon>Metazoa</taxon>
        <taxon>Spiralia</taxon>
        <taxon>Gnathifera</taxon>
        <taxon>Rotifera</taxon>
        <taxon>Eurotatoria</taxon>
        <taxon>Bdelloidea</taxon>
        <taxon>Philodinida</taxon>
        <taxon>Philodinidae</taxon>
        <taxon>Rotaria</taxon>
    </lineage>
</organism>
<dbReference type="Pfam" id="PF13417">
    <property type="entry name" value="GST_N_3"/>
    <property type="match status" value="1"/>
</dbReference>
<gene>
    <name evidence="3" type="ORF">JXQ802_LOCUS3917</name>
</gene>
<dbReference type="SUPFAM" id="SSF47616">
    <property type="entry name" value="GST C-terminal domain-like"/>
    <property type="match status" value="1"/>
</dbReference>
<accession>A0A813SBW3</accession>
<dbReference type="PANTHER" id="PTHR42673:SF4">
    <property type="entry name" value="MALEYLACETOACETATE ISOMERASE"/>
    <property type="match status" value="1"/>
</dbReference>
<feature type="domain" description="GST N-terminal" evidence="1">
    <location>
        <begin position="8"/>
        <end position="90"/>
    </location>
</feature>
<evidence type="ECO:0000259" key="1">
    <source>
        <dbReference type="PROSITE" id="PS50404"/>
    </source>
</evidence>
<name>A0A813SBW3_9BILA</name>
<evidence type="ECO:0000313" key="4">
    <source>
        <dbReference type="Proteomes" id="UP000663870"/>
    </source>
</evidence>
<dbReference type="Gene3D" id="1.20.1050.10">
    <property type="match status" value="1"/>
</dbReference>
<evidence type="ECO:0000313" key="3">
    <source>
        <dbReference type="EMBL" id="CAF0794883.1"/>
    </source>
</evidence>
<dbReference type="GO" id="GO:0006559">
    <property type="term" value="P:L-phenylalanine catabolic process"/>
    <property type="evidence" value="ECO:0007669"/>
    <property type="project" value="TreeGrafter"/>
</dbReference>
<dbReference type="Proteomes" id="UP000663870">
    <property type="component" value="Unassembled WGS sequence"/>
</dbReference>
<dbReference type="Gene3D" id="3.40.30.10">
    <property type="entry name" value="Glutaredoxin"/>
    <property type="match status" value="1"/>
</dbReference>